<feature type="compositionally biased region" description="Low complexity" evidence="1">
    <location>
        <begin position="165"/>
        <end position="176"/>
    </location>
</feature>
<evidence type="ECO:0000256" key="1">
    <source>
        <dbReference type="SAM" id="MobiDB-lite"/>
    </source>
</evidence>
<comment type="caution">
    <text evidence="2">The sequence shown here is derived from an EMBL/GenBank/DDBJ whole genome shotgun (WGS) entry which is preliminary data.</text>
</comment>
<evidence type="ECO:0000313" key="3">
    <source>
        <dbReference type="Proteomes" id="UP001341840"/>
    </source>
</evidence>
<accession>A0ABU6TVD2</accession>
<proteinExistence type="predicted"/>
<feature type="region of interest" description="Disordered" evidence="1">
    <location>
        <begin position="165"/>
        <end position="193"/>
    </location>
</feature>
<name>A0ABU6TVD2_9FABA</name>
<gene>
    <name evidence="2" type="ORF">PIB30_091837</name>
</gene>
<feature type="region of interest" description="Disordered" evidence="1">
    <location>
        <begin position="88"/>
        <end position="129"/>
    </location>
</feature>
<protein>
    <submittedName>
        <fullName evidence="2">Uncharacterized protein</fullName>
    </submittedName>
</protein>
<keyword evidence="3" id="KW-1185">Reference proteome</keyword>
<dbReference type="Proteomes" id="UP001341840">
    <property type="component" value="Unassembled WGS sequence"/>
</dbReference>
<evidence type="ECO:0000313" key="2">
    <source>
        <dbReference type="EMBL" id="MED6152410.1"/>
    </source>
</evidence>
<reference evidence="2 3" key="1">
    <citation type="journal article" date="2023" name="Plants (Basel)">
        <title>Bridging the Gap: Combining Genomics and Transcriptomics Approaches to Understand Stylosanthes scabra, an Orphan Legume from the Brazilian Caatinga.</title>
        <authorList>
            <person name="Ferreira-Neto J.R.C."/>
            <person name="da Silva M.D."/>
            <person name="Binneck E."/>
            <person name="de Melo N.F."/>
            <person name="da Silva R.H."/>
            <person name="de Melo A.L.T.M."/>
            <person name="Pandolfi V."/>
            <person name="Bustamante F.O."/>
            <person name="Brasileiro-Vidal A.C."/>
            <person name="Benko-Iseppon A.M."/>
        </authorList>
    </citation>
    <scope>NUCLEOTIDE SEQUENCE [LARGE SCALE GENOMIC DNA]</scope>
    <source>
        <tissue evidence="2">Leaves</tissue>
    </source>
</reference>
<dbReference type="EMBL" id="JASCZI010092479">
    <property type="protein sequence ID" value="MED6152410.1"/>
    <property type="molecule type" value="Genomic_DNA"/>
</dbReference>
<sequence length="193" mass="21535">MPRTRTDSPTTILKKPVFIRKRETRINLVATPWAERYGELTWSVFIANPTDPELALDNHRSYFPGGPFFPAPIEGRWVRMYSHRRRFSNGNGNLRRPETSLVSSGDKNCDDNGLLHRRRRESSRTRAELRRQRRVLGGGVAAAINKNSNNALSLSMHLSPLLSNLSTTTTTDGRSSVNGDGEVTARNSGCGEG</sequence>
<organism evidence="2 3">
    <name type="scientific">Stylosanthes scabra</name>
    <dbReference type="NCBI Taxonomy" id="79078"/>
    <lineage>
        <taxon>Eukaryota</taxon>
        <taxon>Viridiplantae</taxon>
        <taxon>Streptophyta</taxon>
        <taxon>Embryophyta</taxon>
        <taxon>Tracheophyta</taxon>
        <taxon>Spermatophyta</taxon>
        <taxon>Magnoliopsida</taxon>
        <taxon>eudicotyledons</taxon>
        <taxon>Gunneridae</taxon>
        <taxon>Pentapetalae</taxon>
        <taxon>rosids</taxon>
        <taxon>fabids</taxon>
        <taxon>Fabales</taxon>
        <taxon>Fabaceae</taxon>
        <taxon>Papilionoideae</taxon>
        <taxon>50 kb inversion clade</taxon>
        <taxon>dalbergioids sensu lato</taxon>
        <taxon>Dalbergieae</taxon>
        <taxon>Pterocarpus clade</taxon>
        <taxon>Stylosanthes</taxon>
    </lineage>
</organism>